<evidence type="ECO:0000313" key="4">
    <source>
        <dbReference type="EMBL" id="MFC5590024.1"/>
    </source>
</evidence>
<dbReference type="Pfam" id="PF02632">
    <property type="entry name" value="BioY"/>
    <property type="match status" value="1"/>
</dbReference>
<dbReference type="EMBL" id="JBHSNO010000007">
    <property type="protein sequence ID" value="MFC5590024.1"/>
    <property type="molecule type" value="Genomic_DNA"/>
</dbReference>
<evidence type="ECO:0000256" key="2">
    <source>
        <dbReference type="PIRNR" id="PIRNR016661"/>
    </source>
</evidence>
<gene>
    <name evidence="4" type="ORF">ACFPRA_14045</name>
</gene>
<keyword evidence="2" id="KW-0813">Transport</keyword>
<evidence type="ECO:0000256" key="1">
    <source>
        <dbReference type="ARBA" id="ARBA00010692"/>
    </source>
</evidence>
<feature type="transmembrane region" description="Helical" evidence="3">
    <location>
        <begin position="111"/>
        <end position="132"/>
    </location>
</feature>
<sequence>MKMNAKDLVICALFAALMGVGANVSPLLTIGGVPITLQLLFAIVAGGLIGSRLGAFSMVAYLFIGLAGAPIFAQFKGGPGSIFSPTFGYVISFIFVAYIVGKFFERGRLNWFTYVGAGTLAIIVNYVIGTNYMYLAFNYWVEAPEGFSYLMAWSWMGAYLPLDIAVTILSLNLIPRLQKALKRQPIAKQSTV</sequence>
<feature type="transmembrane region" description="Helical" evidence="3">
    <location>
        <begin position="58"/>
        <end position="75"/>
    </location>
</feature>
<evidence type="ECO:0000313" key="5">
    <source>
        <dbReference type="Proteomes" id="UP001596109"/>
    </source>
</evidence>
<feature type="transmembrane region" description="Helical" evidence="3">
    <location>
        <begin position="87"/>
        <end position="104"/>
    </location>
</feature>
<proteinExistence type="inferred from homology"/>
<dbReference type="RefSeq" id="WP_381435820.1">
    <property type="nucleotide sequence ID" value="NZ_JBHSNO010000007.1"/>
</dbReference>
<accession>A0ABW0TNQ0</accession>
<comment type="subcellular location">
    <subcellularLocation>
        <location evidence="2">Cell membrane</location>
        <topology evidence="2">Multi-pass membrane protein</topology>
    </subcellularLocation>
</comment>
<reference evidence="5" key="1">
    <citation type="journal article" date="2019" name="Int. J. Syst. Evol. Microbiol.">
        <title>The Global Catalogue of Microorganisms (GCM) 10K type strain sequencing project: providing services to taxonomists for standard genome sequencing and annotation.</title>
        <authorList>
            <consortium name="The Broad Institute Genomics Platform"/>
            <consortium name="The Broad Institute Genome Sequencing Center for Infectious Disease"/>
            <person name="Wu L."/>
            <person name="Ma J."/>
        </authorList>
    </citation>
    <scope>NUCLEOTIDE SEQUENCE [LARGE SCALE GENOMIC DNA]</scope>
    <source>
        <strain evidence="5">CGMCC 4.1434</strain>
    </source>
</reference>
<comment type="caution">
    <text evidence="4">The sequence shown here is derived from an EMBL/GenBank/DDBJ whole genome shotgun (WGS) entry which is preliminary data.</text>
</comment>
<dbReference type="PANTHER" id="PTHR34295">
    <property type="entry name" value="BIOTIN TRANSPORTER BIOY"/>
    <property type="match status" value="1"/>
</dbReference>
<keyword evidence="5" id="KW-1185">Reference proteome</keyword>
<dbReference type="Gene3D" id="1.10.1760.20">
    <property type="match status" value="1"/>
</dbReference>
<protein>
    <recommendedName>
        <fullName evidence="2">Biotin transporter</fullName>
    </recommendedName>
</protein>
<feature type="transmembrane region" description="Helical" evidence="3">
    <location>
        <begin position="32"/>
        <end position="51"/>
    </location>
</feature>
<keyword evidence="3" id="KW-0812">Transmembrane</keyword>
<keyword evidence="3" id="KW-1133">Transmembrane helix</keyword>
<dbReference type="Proteomes" id="UP001596109">
    <property type="component" value="Unassembled WGS sequence"/>
</dbReference>
<evidence type="ECO:0000256" key="3">
    <source>
        <dbReference type="SAM" id="Phobius"/>
    </source>
</evidence>
<feature type="transmembrane region" description="Helical" evidence="3">
    <location>
        <begin position="152"/>
        <end position="174"/>
    </location>
</feature>
<organism evidence="4 5">
    <name type="scientific">Sporosarcina soli</name>
    <dbReference type="NCBI Taxonomy" id="334736"/>
    <lineage>
        <taxon>Bacteria</taxon>
        <taxon>Bacillati</taxon>
        <taxon>Bacillota</taxon>
        <taxon>Bacilli</taxon>
        <taxon>Bacillales</taxon>
        <taxon>Caryophanaceae</taxon>
        <taxon>Sporosarcina</taxon>
    </lineage>
</organism>
<keyword evidence="2" id="KW-1003">Cell membrane</keyword>
<comment type="similarity">
    <text evidence="1 2">Belongs to the BioY family.</text>
</comment>
<name>A0ABW0TNQ0_9BACL</name>
<dbReference type="InterPro" id="IPR003784">
    <property type="entry name" value="BioY"/>
</dbReference>
<dbReference type="PIRSF" id="PIRSF016661">
    <property type="entry name" value="BioY"/>
    <property type="match status" value="1"/>
</dbReference>
<keyword evidence="2 3" id="KW-0472">Membrane</keyword>
<dbReference type="PANTHER" id="PTHR34295:SF1">
    <property type="entry name" value="BIOTIN TRANSPORTER BIOY"/>
    <property type="match status" value="1"/>
</dbReference>